<evidence type="ECO:0000256" key="1">
    <source>
        <dbReference type="SAM" id="MobiDB-lite"/>
    </source>
</evidence>
<gene>
    <name evidence="2" type="primary">tlp</name>
    <name evidence="2" type="ORF">KQJ23_12385</name>
</gene>
<dbReference type="NCBIfam" id="TIGR03090">
    <property type="entry name" value="SASP_tlp"/>
    <property type="match status" value="1"/>
</dbReference>
<sequence length="73" mass="8487">MAKPDDRSDNLEKIQTNIGNTIQNFRENEQYLAEHAEEISSQEKQQLEAKNQKRLHAIEGFREEAEDEADQAD</sequence>
<proteinExistence type="inferred from homology"/>
<keyword evidence="3" id="KW-1185">Reference proteome</keyword>
<organism evidence="2 3">
    <name type="scientific">Paenibacillus brevis</name>
    <dbReference type="NCBI Taxonomy" id="2841508"/>
    <lineage>
        <taxon>Bacteria</taxon>
        <taxon>Bacillati</taxon>
        <taxon>Bacillota</taxon>
        <taxon>Bacilli</taxon>
        <taxon>Bacillales</taxon>
        <taxon>Paenibacillaceae</taxon>
        <taxon>Paenibacillus</taxon>
    </lineage>
</organism>
<dbReference type="RefSeq" id="WP_216479211.1">
    <property type="nucleotide sequence ID" value="NZ_JAHLQJ010000010.1"/>
</dbReference>
<reference evidence="2 3" key="1">
    <citation type="submission" date="2021-06" db="EMBL/GenBank/DDBJ databases">
        <authorList>
            <person name="Sun Q."/>
            <person name="Li D."/>
        </authorList>
    </citation>
    <scope>NUCLEOTIDE SEQUENCE [LARGE SCALE GENOMIC DNA]</scope>
    <source>
        <strain evidence="2 3">MSJ-6</strain>
    </source>
</reference>
<dbReference type="HAMAP" id="MF_01506">
    <property type="entry name" value="Tlp"/>
    <property type="match status" value="1"/>
</dbReference>
<protein>
    <submittedName>
        <fullName evidence="2">Small acid-soluble spore protein Tlp</fullName>
    </submittedName>
</protein>
<dbReference type="Proteomes" id="UP000743001">
    <property type="component" value="Unassembled WGS sequence"/>
</dbReference>
<dbReference type="EMBL" id="JAHLQJ010000010">
    <property type="protein sequence ID" value="MBU5672625.1"/>
    <property type="molecule type" value="Genomic_DNA"/>
</dbReference>
<name>A0ABS6FQW2_9BACL</name>
<feature type="region of interest" description="Disordered" evidence="1">
    <location>
        <begin position="38"/>
        <end position="73"/>
    </location>
</feature>
<dbReference type="Pfam" id="PF19824">
    <property type="entry name" value="Tlp"/>
    <property type="match status" value="1"/>
</dbReference>
<feature type="compositionally biased region" description="Basic and acidic residues" evidence="1">
    <location>
        <begin position="45"/>
        <end position="63"/>
    </location>
</feature>
<accession>A0ABS6FQW2</accession>
<evidence type="ECO:0000313" key="2">
    <source>
        <dbReference type="EMBL" id="MBU5672625.1"/>
    </source>
</evidence>
<feature type="compositionally biased region" description="Acidic residues" evidence="1">
    <location>
        <begin position="64"/>
        <end position="73"/>
    </location>
</feature>
<comment type="caution">
    <text evidence="2">The sequence shown here is derived from an EMBL/GenBank/DDBJ whole genome shotgun (WGS) entry which is preliminary data.</text>
</comment>
<evidence type="ECO:0000313" key="3">
    <source>
        <dbReference type="Proteomes" id="UP000743001"/>
    </source>
</evidence>
<dbReference type="InterPro" id="IPR017524">
    <property type="entry name" value="SASP_thioredoxin-like"/>
</dbReference>